<evidence type="ECO:0000259" key="9">
    <source>
        <dbReference type="PROSITE" id="PS50885"/>
    </source>
</evidence>
<keyword evidence="11" id="KW-1185">Reference proteome</keyword>
<feature type="domain" description="Methyl-accepting transducer" evidence="8">
    <location>
        <begin position="299"/>
        <end position="535"/>
    </location>
</feature>
<evidence type="ECO:0000256" key="6">
    <source>
        <dbReference type="PROSITE-ProRule" id="PRU00284"/>
    </source>
</evidence>
<dbReference type="InterPro" id="IPR003660">
    <property type="entry name" value="HAMP_dom"/>
</dbReference>
<protein>
    <recommendedName>
        <fullName evidence="12">Methyl-accepting chemotaxis protein</fullName>
    </recommendedName>
</protein>
<dbReference type="PROSITE" id="PS50111">
    <property type="entry name" value="CHEMOTAXIS_TRANSDUC_2"/>
    <property type="match status" value="1"/>
</dbReference>
<keyword evidence="2" id="KW-1003">Cell membrane</keyword>
<dbReference type="CDD" id="cd06225">
    <property type="entry name" value="HAMP"/>
    <property type="match status" value="1"/>
</dbReference>
<comment type="subcellular location">
    <subcellularLocation>
        <location evidence="1">Cell membrane</location>
    </subcellularLocation>
</comment>
<comment type="caution">
    <text evidence="10">The sequence shown here is derived from an EMBL/GenBank/DDBJ whole genome shotgun (WGS) entry which is preliminary data.</text>
</comment>
<gene>
    <name evidence="10" type="ORF">GCM10010918_32240</name>
</gene>
<dbReference type="RefSeq" id="WP_188890200.1">
    <property type="nucleotide sequence ID" value="NZ_BMHY01000005.1"/>
</dbReference>
<dbReference type="PROSITE" id="PS50885">
    <property type="entry name" value="HAMP"/>
    <property type="match status" value="1"/>
</dbReference>
<evidence type="ECO:0000256" key="5">
    <source>
        <dbReference type="ARBA" id="ARBA00029447"/>
    </source>
</evidence>
<evidence type="ECO:0000256" key="2">
    <source>
        <dbReference type="ARBA" id="ARBA00022475"/>
    </source>
</evidence>
<dbReference type="GO" id="GO:0005886">
    <property type="term" value="C:plasma membrane"/>
    <property type="evidence" value="ECO:0007669"/>
    <property type="project" value="UniProtKB-SubCell"/>
</dbReference>
<evidence type="ECO:0000313" key="10">
    <source>
        <dbReference type="EMBL" id="GGG73712.1"/>
    </source>
</evidence>
<evidence type="ECO:0000256" key="7">
    <source>
        <dbReference type="SAM" id="Phobius"/>
    </source>
</evidence>
<dbReference type="Pfam" id="PF00672">
    <property type="entry name" value="HAMP"/>
    <property type="match status" value="1"/>
</dbReference>
<feature type="transmembrane region" description="Helical" evidence="7">
    <location>
        <begin position="12"/>
        <end position="32"/>
    </location>
</feature>
<dbReference type="Gene3D" id="1.10.287.950">
    <property type="entry name" value="Methyl-accepting chemotaxis protein"/>
    <property type="match status" value="1"/>
</dbReference>
<name>A0A917HB86_9BACL</name>
<reference evidence="10 11" key="1">
    <citation type="journal article" date="2014" name="Int. J. Syst. Evol. Microbiol.">
        <title>Complete genome sequence of Corynebacterium casei LMG S-19264T (=DSM 44701T), isolated from a smear-ripened cheese.</title>
        <authorList>
            <consortium name="US DOE Joint Genome Institute (JGI-PGF)"/>
            <person name="Walter F."/>
            <person name="Albersmeier A."/>
            <person name="Kalinowski J."/>
            <person name="Ruckert C."/>
        </authorList>
    </citation>
    <scope>NUCLEOTIDE SEQUENCE [LARGE SCALE GENOMIC DNA]</scope>
    <source>
        <strain evidence="10 11">CGMCC 1.15286</strain>
    </source>
</reference>
<keyword evidence="4 6" id="KW-0807">Transducer</keyword>
<evidence type="ECO:0008006" key="12">
    <source>
        <dbReference type="Google" id="ProtNLM"/>
    </source>
</evidence>
<evidence type="ECO:0000256" key="1">
    <source>
        <dbReference type="ARBA" id="ARBA00004236"/>
    </source>
</evidence>
<dbReference type="SMART" id="SM00283">
    <property type="entry name" value="MA"/>
    <property type="match status" value="1"/>
</dbReference>
<organism evidence="10 11">
    <name type="scientific">Paenibacillus radicis</name>
    <name type="common">ex Gao et al. 2016</name>
    <dbReference type="NCBI Taxonomy" id="1737354"/>
    <lineage>
        <taxon>Bacteria</taxon>
        <taxon>Bacillati</taxon>
        <taxon>Bacillota</taxon>
        <taxon>Bacilli</taxon>
        <taxon>Bacillales</taxon>
        <taxon>Paenibacillaceae</taxon>
        <taxon>Paenibacillus</taxon>
    </lineage>
</organism>
<feature type="transmembrane region" description="Helical" evidence="7">
    <location>
        <begin position="204"/>
        <end position="227"/>
    </location>
</feature>
<dbReference type="AlphaFoldDB" id="A0A917HB86"/>
<dbReference type="PANTHER" id="PTHR32089:SF112">
    <property type="entry name" value="LYSOZYME-LIKE PROTEIN-RELATED"/>
    <property type="match status" value="1"/>
</dbReference>
<feature type="domain" description="HAMP" evidence="9">
    <location>
        <begin position="228"/>
        <end position="280"/>
    </location>
</feature>
<proteinExistence type="inferred from homology"/>
<keyword evidence="3 7" id="KW-0472">Membrane</keyword>
<comment type="similarity">
    <text evidence="5">Belongs to the methyl-accepting chemotaxis (MCP) protein family.</text>
</comment>
<dbReference type="Pfam" id="PF00015">
    <property type="entry name" value="MCPsignal"/>
    <property type="match status" value="1"/>
</dbReference>
<dbReference type="SUPFAM" id="SSF58104">
    <property type="entry name" value="Methyl-accepting chemotaxis protein (MCP) signaling domain"/>
    <property type="match status" value="1"/>
</dbReference>
<sequence length="586" mass="63569">MIKFILKIKDRSLALTSSIVLAALFIAVIGVFEWTSYSAQKDAYLADMERATRTFGVQMQANLDLVQNAYIQMKADQRDNQATFNTLGKQLDAMNTNELVKNTYLFMPNMVEKDDNKFATIIKSNKNMIDLGYDTEKEYQLPHAFIEGFEKLGTENFIQLDTYKDEMGTWITYLTPIKNKEGKIISYFAIDFDYDDVTGKMNAMLWKGIGLAALFIVIAMAFVVWLARLALSPLKRLAEISAQAAKGDLTQTVAVTNSNEIGLVSAAFNDMIISLRSLTYNLRSASEEVSSSSANMQESAEQTAAATQEVAEAIQEVAAGADTQLQSFQECQRAMTEMTVGIQRIAESSSAVSDLAADTTDLAVAGGEVLGRTVQQIHAIEHSVSSTVTTLEQLEEMNGQISTILAMIGDVANQTNLLALNASIEAARAGEHGRGFAVVATEIRKLAERSKESSEQINTILTGISSHTNEAVRSMEQAVTGAREGSAISMKAGESFRAIVEAIRAVSTQVQEVSAASQQMSAGSEEIAASLDQLEHIAESSSLHSQRVAASSEEQLASMQEVASSAVQLRSLAAALNKEIGKFKTE</sequence>
<evidence type="ECO:0000259" key="8">
    <source>
        <dbReference type="PROSITE" id="PS50111"/>
    </source>
</evidence>
<dbReference type="InterPro" id="IPR004089">
    <property type="entry name" value="MCPsignal_dom"/>
</dbReference>
<dbReference type="SMART" id="SM00304">
    <property type="entry name" value="HAMP"/>
    <property type="match status" value="1"/>
</dbReference>
<dbReference type="PANTHER" id="PTHR32089">
    <property type="entry name" value="METHYL-ACCEPTING CHEMOTAXIS PROTEIN MCPB"/>
    <property type="match status" value="1"/>
</dbReference>
<dbReference type="GO" id="GO:0007165">
    <property type="term" value="P:signal transduction"/>
    <property type="evidence" value="ECO:0007669"/>
    <property type="project" value="UniProtKB-KW"/>
</dbReference>
<dbReference type="Gene3D" id="6.10.340.10">
    <property type="match status" value="1"/>
</dbReference>
<accession>A0A917HB86</accession>
<keyword evidence="7" id="KW-1133">Transmembrane helix</keyword>
<evidence type="ECO:0000256" key="4">
    <source>
        <dbReference type="ARBA" id="ARBA00023224"/>
    </source>
</evidence>
<evidence type="ECO:0000256" key="3">
    <source>
        <dbReference type="ARBA" id="ARBA00023136"/>
    </source>
</evidence>
<dbReference type="CDD" id="cd11386">
    <property type="entry name" value="MCP_signal"/>
    <property type="match status" value="1"/>
</dbReference>
<dbReference type="Proteomes" id="UP000600247">
    <property type="component" value="Unassembled WGS sequence"/>
</dbReference>
<dbReference type="EMBL" id="BMHY01000005">
    <property type="protein sequence ID" value="GGG73712.1"/>
    <property type="molecule type" value="Genomic_DNA"/>
</dbReference>
<keyword evidence="7" id="KW-0812">Transmembrane</keyword>
<evidence type="ECO:0000313" key="11">
    <source>
        <dbReference type="Proteomes" id="UP000600247"/>
    </source>
</evidence>